<protein>
    <submittedName>
        <fullName evidence="5">UpxY family transcription antiterminator</fullName>
    </submittedName>
</protein>
<evidence type="ECO:0000313" key="6">
    <source>
        <dbReference type="Proteomes" id="UP000673975"/>
    </source>
</evidence>
<keyword evidence="3" id="KW-0804">Transcription</keyword>
<dbReference type="GO" id="GO:0031564">
    <property type="term" value="P:transcription antitermination"/>
    <property type="evidence" value="ECO:0007669"/>
    <property type="project" value="UniProtKB-KW"/>
</dbReference>
<dbReference type="NCBIfam" id="NF033644">
    <property type="entry name" value="antiterm_UpxY"/>
    <property type="match status" value="1"/>
</dbReference>
<dbReference type="SUPFAM" id="SSF82679">
    <property type="entry name" value="N-utilization substance G protein NusG, N-terminal domain"/>
    <property type="match status" value="1"/>
</dbReference>
<dbReference type="SUPFAM" id="SSF50104">
    <property type="entry name" value="Translation proteins SH3-like domain"/>
    <property type="match status" value="1"/>
</dbReference>
<dbReference type="PANTHER" id="PTHR30265:SF4">
    <property type="entry name" value="KOW MOTIF FAMILY PROTEIN, EXPRESSED"/>
    <property type="match status" value="1"/>
</dbReference>
<organism evidence="5 6">
    <name type="scientific">Natronogracilivirga saccharolytica</name>
    <dbReference type="NCBI Taxonomy" id="2812953"/>
    <lineage>
        <taxon>Bacteria</taxon>
        <taxon>Pseudomonadati</taxon>
        <taxon>Balneolota</taxon>
        <taxon>Balneolia</taxon>
        <taxon>Balneolales</taxon>
        <taxon>Cyclonatronaceae</taxon>
        <taxon>Natronogracilivirga</taxon>
    </lineage>
</organism>
<dbReference type="InterPro" id="IPR008991">
    <property type="entry name" value="Translation_prot_SH3-like_sf"/>
</dbReference>
<dbReference type="AlphaFoldDB" id="A0A8J7RNF7"/>
<dbReference type="CDD" id="cd09895">
    <property type="entry name" value="NGN_SP_UpxY"/>
    <property type="match status" value="1"/>
</dbReference>
<proteinExistence type="predicted"/>
<dbReference type="PANTHER" id="PTHR30265">
    <property type="entry name" value="RHO-INTERACTING TRANSCRIPTION TERMINATION FACTOR NUSG"/>
    <property type="match status" value="1"/>
</dbReference>
<keyword evidence="6" id="KW-1185">Reference proteome</keyword>
<dbReference type="InterPro" id="IPR036735">
    <property type="entry name" value="NGN_dom_sf"/>
</dbReference>
<keyword evidence="1" id="KW-0889">Transcription antitermination</keyword>
<evidence type="ECO:0000259" key="4">
    <source>
        <dbReference type="SMART" id="SM00738"/>
    </source>
</evidence>
<reference evidence="5" key="1">
    <citation type="submission" date="2021-02" db="EMBL/GenBank/DDBJ databases">
        <title>Natronogracilivirga saccharolytica gen. nov. sp. nov. a new anaerobic, haloalkiliphilic carbohydrate-fermenting bacterium from soda lake and proposing of Cyclonatronumiaceae fam. nov. in the phylum Balneolaeota.</title>
        <authorList>
            <person name="Zhilina T.N."/>
            <person name="Sorokin D.Y."/>
            <person name="Zavarzina D.G."/>
            <person name="Toshchakov S.V."/>
            <person name="Kublanov I.V."/>
        </authorList>
    </citation>
    <scope>NUCLEOTIDE SEQUENCE</scope>
    <source>
        <strain evidence="5">Z-1702</strain>
    </source>
</reference>
<accession>A0A8J7RNF7</accession>
<sequence>MNTRWYVLYTRPRFEKKVEERLKEAGFEAWLPVQTVVRQWSDRKKKVVVPLFNGYVFVRTERKQLYHAVTVDGVACAVTFNGEPAPIRDEQIDMIKKILIGPDAFEVTERNFKKGEPVEIVDGPLKGNQGKWMDWRGSKRVCLEVEQLNHVILVEVPAPYIQKLKSDPV</sequence>
<keyword evidence="2" id="KW-0805">Transcription regulation</keyword>
<dbReference type="SMART" id="SM00738">
    <property type="entry name" value="NGN"/>
    <property type="match status" value="1"/>
</dbReference>
<evidence type="ECO:0000256" key="2">
    <source>
        <dbReference type="ARBA" id="ARBA00023015"/>
    </source>
</evidence>
<dbReference type="RefSeq" id="WP_210512128.1">
    <property type="nucleotide sequence ID" value="NZ_JAFIDN010000007.1"/>
</dbReference>
<dbReference type="Pfam" id="PF02357">
    <property type="entry name" value="NusG"/>
    <property type="match status" value="1"/>
</dbReference>
<comment type="caution">
    <text evidence="5">The sequence shown here is derived from an EMBL/GenBank/DDBJ whole genome shotgun (WGS) entry which is preliminary data.</text>
</comment>
<dbReference type="GO" id="GO:0006354">
    <property type="term" value="P:DNA-templated transcription elongation"/>
    <property type="evidence" value="ECO:0007669"/>
    <property type="project" value="InterPro"/>
</dbReference>
<evidence type="ECO:0000313" key="5">
    <source>
        <dbReference type="EMBL" id="MBP3192949.1"/>
    </source>
</evidence>
<gene>
    <name evidence="5" type="ORF">NATSA_09770</name>
</gene>
<dbReference type="InterPro" id="IPR043425">
    <property type="entry name" value="NusG-like"/>
</dbReference>
<dbReference type="Proteomes" id="UP000673975">
    <property type="component" value="Unassembled WGS sequence"/>
</dbReference>
<feature type="domain" description="NusG-like N-terminal" evidence="4">
    <location>
        <begin position="2"/>
        <end position="99"/>
    </location>
</feature>
<evidence type="ECO:0000256" key="1">
    <source>
        <dbReference type="ARBA" id="ARBA00022814"/>
    </source>
</evidence>
<dbReference type="Gene3D" id="3.30.70.940">
    <property type="entry name" value="NusG, N-terminal domain"/>
    <property type="match status" value="1"/>
</dbReference>
<dbReference type="InterPro" id="IPR006645">
    <property type="entry name" value="NGN-like_dom"/>
</dbReference>
<evidence type="ECO:0000256" key="3">
    <source>
        <dbReference type="ARBA" id="ARBA00023163"/>
    </source>
</evidence>
<name>A0A8J7RNF7_9BACT</name>
<dbReference type="EMBL" id="JAFIDN010000007">
    <property type="protein sequence ID" value="MBP3192949.1"/>
    <property type="molecule type" value="Genomic_DNA"/>
</dbReference>